<dbReference type="VEuPathDB" id="FungiDB:HMPREF1541_01573"/>
<reference evidence="7 8" key="1">
    <citation type="submission" date="2013-03" db="EMBL/GenBank/DDBJ databases">
        <title>The Genome Sequence of Phialophora europaea CBS 101466.</title>
        <authorList>
            <consortium name="The Broad Institute Genomics Platform"/>
            <person name="Cuomo C."/>
            <person name="de Hoog S."/>
            <person name="Gorbushina A."/>
            <person name="Walker B."/>
            <person name="Young S.K."/>
            <person name="Zeng Q."/>
            <person name="Gargeya S."/>
            <person name="Fitzgerald M."/>
            <person name="Haas B."/>
            <person name="Abouelleil A."/>
            <person name="Allen A.W."/>
            <person name="Alvarado L."/>
            <person name="Arachchi H.M."/>
            <person name="Berlin A.M."/>
            <person name="Chapman S.B."/>
            <person name="Gainer-Dewar J."/>
            <person name="Goldberg J."/>
            <person name="Griggs A."/>
            <person name="Gujja S."/>
            <person name="Hansen M."/>
            <person name="Howarth C."/>
            <person name="Imamovic A."/>
            <person name="Ireland A."/>
            <person name="Larimer J."/>
            <person name="McCowan C."/>
            <person name="Murphy C."/>
            <person name="Pearson M."/>
            <person name="Poon T.W."/>
            <person name="Priest M."/>
            <person name="Roberts A."/>
            <person name="Saif S."/>
            <person name="Shea T."/>
            <person name="Sisk P."/>
            <person name="Sykes S."/>
            <person name="Wortman J."/>
            <person name="Nusbaum C."/>
            <person name="Birren B."/>
        </authorList>
    </citation>
    <scope>NUCLEOTIDE SEQUENCE [LARGE SCALE GENOMIC DNA]</scope>
    <source>
        <strain evidence="7 8">CBS 101466</strain>
    </source>
</reference>
<dbReference type="RefSeq" id="XP_008714154.1">
    <property type="nucleotide sequence ID" value="XM_008715932.1"/>
</dbReference>
<evidence type="ECO:0000256" key="2">
    <source>
        <dbReference type="ARBA" id="ARBA00020974"/>
    </source>
</evidence>
<dbReference type="FunCoup" id="W2S320">
    <property type="interactions" value="29"/>
</dbReference>
<feature type="domain" description="Conserved oligomeric Golgi complex subunit 5 helical" evidence="6">
    <location>
        <begin position="248"/>
        <end position="427"/>
    </location>
</feature>
<sequence>MAANEPLDQTGSTSTYIDFDSLTSPDFSPYEHAATLIQRTNNPSESVDLNTPLSRALFDLQEIDSHIHTLTSRSAIDILEYTKTQNHAAQRILERVDEERTKLNASYARLEKEVAGRYDRAIEAKTSASRSWEVLRLGRSVQRVLNVARQFETAISDSGLGSSRTGKEDHRALLRASYILLSFRELMAGAEGPELGRVNLVRTLRGRIFEDGEARILDYARRVVREFSMSSLAGPAAASATFRDAEDNRSRFTSATYILYLLSPAPRIDGKSMNKSDFEPEYLLRALQSYLQSAITSSSAAMGRALAQLPSLEKTMIDISARCQNIVALEALLRGIQAPNHPLLHDAAPEGEVNRNASNDDDFLAIEEEKGNLLDPLLQALDTASLPSYFWRSLAASLATRVQEILHRGGISARTLRSQKEGVRTEIRECVLRGSKMPASISGSAAGKEEIVGNWEREAAVMIGAVVGVLGR</sequence>
<dbReference type="InParanoid" id="W2S320"/>
<dbReference type="STRING" id="1220924.W2S320"/>
<accession>W2S320</accession>
<dbReference type="Pfam" id="PF10392">
    <property type="entry name" value="COG5_N"/>
    <property type="match status" value="1"/>
</dbReference>
<dbReference type="AlphaFoldDB" id="W2S320"/>
<dbReference type="GO" id="GO:0006891">
    <property type="term" value="P:intra-Golgi vesicle-mediated transport"/>
    <property type="evidence" value="ECO:0007669"/>
    <property type="project" value="InterPro"/>
</dbReference>
<feature type="domain" description="Conserved oligomeric Golgi complex subunit 5 N-terminal" evidence="5">
    <location>
        <begin position="22"/>
        <end position="150"/>
    </location>
</feature>
<dbReference type="Pfam" id="PF20649">
    <property type="entry name" value="COG5_C"/>
    <property type="match status" value="1"/>
</dbReference>
<evidence type="ECO:0000313" key="7">
    <source>
        <dbReference type="EMBL" id="ETN42418.1"/>
    </source>
</evidence>
<dbReference type="GO" id="GO:0000139">
    <property type="term" value="C:Golgi membrane"/>
    <property type="evidence" value="ECO:0007669"/>
    <property type="project" value="UniProtKB-SubCell"/>
</dbReference>
<gene>
    <name evidence="7" type="ORF">HMPREF1541_01573</name>
</gene>
<name>W2S320_CYPE1</name>
<evidence type="ECO:0000259" key="5">
    <source>
        <dbReference type="Pfam" id="PF10392"/>
    </source>
</evidence>
<dbReference type="PANTHER" id="PTHR13228:SF3">
    <property type="entry name" value="CONSERVED OLIGOMERIC GOLGI COMPLEX SUBUNIT 5"/>
    <property type="match status" value="1"/>
</dbReference>
<dbReference type="OrthoDB" id="18786at2759"/>
<dbReference type="InterPro" id="IPR048485">
    <property type="entry name" value="COG5_helical"/>
</dbReference>
<dbReference type="InterPro" id="IPR049176">
    <property type="entry name" value="COG5_N"/>
</dbReference>
<proteinExistence type="predicted"/>
<protein>
    <recommendedName>
        <fullName evidence="2">Conserved oligomeric Golgi complex subunit 5</fullName>
    </recommendedName>
</protein>
<dbReference type="GeneID" id="19968912"/>
<evidence type="ECO:0000256" key="4">
    <source>
        <dbReference type="ARBA" id="ARBA00023136"/>
    </source>
</evidence>
<comment type="subcellular location">
    <subcellularLocation>
        <location evidence="1">Golgi apparatus membrane</location>
        <topology evidence="1">Peripheral membrane protein</topology>
    </subcellularLocation>
</comment>
<dbReference type="EMBL" id="KB822718">
    <property type="protein sequence ID" value="ETN42418.1"/>
    <property type="molecule type" value="Genomic_DNA"/>
</dbReference>
<evidence type="ECO:0000256" key="3">
    <source>
        <dbReference type="ARBA" id="ARBA00023034"/>
    </source>
</evidence>
<organism evidence="7 8">
    <name type="scientific">Cyphellophora europaea (strain CBS 101466)</name>
    <name type="common">Phialophora europaea</name>
    <dbReference type="NCBI Taxonomy" id="1220924"/>
    <lineage>
        <taxon>Eukaryota</taxon>
        <taxon>Fungi</taxon>
        <taxon>Dikarya</taxon>
        <taxon>Ascomycota</taxon>
        <taxon>Pezizomycotina</taxon>
        <taxon>Eurotiomycetes</taxon>
        <taxon>Chaetothyriomycetidae</taxon>
        <taxon>Chaetothyriales</taxon>
        <taxon>Cyphellophoraceae</taxon>
        <taxon>Cyphellophora</taxon>
    </lineage>
</organism>
<dbReference type="GO" id="GO:0017119">
    <property type="term" value="C:Golgi transport complex"/>
    <property type="evidence" value="ECO:0007669"/>
    <property type="project" value="InterPro"/>
</dbReference>
<evidence type="ECO:0000256" key="1">
    <source>
        <dbReference type="ARBA" id="ARBA00004395"/>
    </source>
</evidence>
<keyword evidence="3" id="KW-0333">Golgi apparatus</keyword>
<dbReference type="PANTHER" id="PTHR13228">
    <property type="entry name" value="CONSERVED OLIGOMERIC GOLGI COMPLEX COMPONENT 5"/>
    <property type="match status" value="1"/>
</dbReference>
<evidence type="ECO:0000313" key="8">
    <source>
        <dbReference type="Proteomes" id="UP000030752"/>
    </source>
</evidence>
<keyword evidence="4" id="KW-0472">Membrane</keyword>
<dbReference type="Proteomes" id="UP000030752">
    <property type="component" value="Unassembled WGS sequence"/>
</dbReference>
<keyword evidence="8" id="KW-1185">Reference proteome</keyword>
<dbReference type="HOGENOM" id="CLU_030042_0_0_1"/>
<dbReference type="eggNOG" id="ENOG502QQP3">
    <property type="taxonomic scope" value="Eukaryota"/>
</dbReference>
<dbReference type="InterPro" id="IPR019465">
    <property type="entry name" value="Cog5"/>
</dbReference>
<evidence type="ECO:0000259" key="6">
    <source>
        <dbReference type="Pfam" id="PF20649"/>
    </source>
</evidence>